<dbReference type="SUPFAM" id="SSF57959">
    <property type="entry name" value="Leucine zipper domain"/>
    <property type="match status" value="1"/>
</dbReference>
<feature type="region of interest" description="Disordered" evidence="7">
    <location>
        <begin position="306"/>
        <end position="346"/>
    </location>
</feature>
<dbReference type="SMART" id="SM00338">
    <property type="entry name" value="BRLZ"/>
    <property type="match status" value="1"/>
</dbReference>
<dbReference type="PANTHER" id="PTHR47416">
    <property type="entry name" value="BASIC-LEUCINE ZIPPER TRANSCRIPTION FACTOR F-RELATED"/>
    <property type="match status" value="1"/>
</dbReference>
<reference evidence="9" key="1">
    <citation type="submission" date="2020-05" db="EMBL/GenBank/DDBJ databases">
        <title>Mycena genomes resolve the evolution of fungal bioluminescence.</title>
        <authorList>
            <person name="Tsai I.J."/>
        </authorList>
    </citation>
    <scope>NUCLEOTIDE SEQUENCE</scope>
    <source>
        <strain evidence="9">CCC161011</strain>
    </source>
</reference>
<dbReference type="GO" id="GO:0005634">
    <property type="term" value="C:nucleus"/>
    <property type="evidence" value="ECO:0007669"/>
    <property type="project" value="UniProtKB-SubCell"/>
</dbReference>
<dbReference type="AlphaFoldDB" id="A0A8H7CCX0"/>
<evidence type="ECO:0000256" key="6">
    <source>
        <dbReference type="ARBA" id="ARBA00023242"/>
    </source>
</evidence>
<dbReference type="PANTHER" id="PTHR47416:SF8">
    <property type="entry name" value="BASIC-LEUCINE ZIPPER TRANSCRIPTION FACTOR E-RELATED"/>
    <property type="match status" value="1"/>
</dbReference>
<comment type="subcellular location">
    <subcellularLocation>
        <location evidence="1">Nucleus</location>
    </subcellularLocation>
</comment>
<dbReference type="GO" id="GO:0003677">
    <property type="term" value="F:DNA binding"/>
    <property type="evidence" value="ECO:0007669"/>
    <property type="project" value="UniProtKB-KW"/>
</dbReference>
<organism evidence="9 10">
    <name type="scientific">Mycena venus</name>
    <dbReference type="NCBI Taxonomy" id="2733690"/>
    <lineage>
        <taxon>Eukaryota</taxon>
        <taxon>Fungi</taxon>
        <taxon>Dikarya</taxon>
        <taxon>Basidiomycota</taxon>
        <taxon>Agaricomycotina</taxon>
        <taxon>Agaricomycetes</taxon>
        <taxon>Agaricomycetidae</taxon>
        <taxon>Agaricales</taxon>
        <taxon>Marasmiineae</taxon>
        <taxon>Mycenaceae</taxon>
        <taxon>Mycena</taxon>
    </lineage>
</organism>
<feature type="domain" description="BZIP" evidence="8">
    <location>
        <begin position="235"/>
        <end position="298"/>
    </location>
</feature>
<protein>
    <submittedName>
        <fullName evidence="9">BZIP domain-containing protein</fullName>
    </submittedName>
</protein>
<dbReference type="OrthoDB" id="5571888at2759"/>
<feature type="region of interest" description="Disordered" evidence="7">
    <location>
        <begin position="38"/>
        <end position="64"/>
    </location>
</feature>
<keyword evidence="6" id="KW-0539">Nucleus</keyword>
<feature type="region of interest" description="Disordered" evidence="7">
    <location>
        <begin position="142"/>
        <end position="229"/>
    </location>
</feature>
<feature type="compositionally biased region" description="Polar residues" evidence="7">
    <location>
        <begin position="161"/>
        <end position="173"/>
    </location>
</feature>
<accession>A0A8H7CCX0</accession>
<dbReference type="PROSITE" id="PS50217">
    <property type="entry name" value="BZIP"/>
    <property type="match status" value="1"/>
</dbReference>
<dbReference type="EMBL" id="JACAZI010000032">
    <property type="protein sequence ID" value="KAF7330943.1"/>
    <property type="molecule type" value="Genomic_DNA"/>
</dbReference>
<dbReference type="Proteomes" id="UP000620124">
    <property type="component" value="Unassembled WGS sequence"/>
</dbReference>
<dbReference type="InterPro" id="IPR046347">
    <property type="entry name" value="bZIP_sf"/>
</dbReference>
<evidence type="ECO:0000256" key="1">
    <source>
        <dbReference type="ARBA" id="ARBA00004123"/>
    </source>
</evidence>
<evidence type="ECO:0000256" key="2">
    <source>
        <dbReference type="ARBA" id="ARBA00007163"/>
    </source>
</evidence>
<keyword evidence="10" id="KW-1185">Reference proteome</keyword>
<proteinExistence type="inferred from homology"/>
<comment type="caution">
    <text evidence="9">The sequence shown here is derived from an EMBL/GenBank/DDBJ whole genome shotgun (WGS) entry which is preliminary data.</text>
</comment>
<feature type="compositionally biased region" description="Basic and acidic residues" evidence="7">
    <location>
        <begin position="594"/>
        <end position="620"/>
    </location>
</feature>
<feature type="compositionally biased region" description="Low complexity" evidence="7">
    <location>
        <begin position="38"/>
        <end position="47"/>
    </location>
</feature>
<dbReference type="CDD" id="cd14810">
    <property type="entry name" value="bZIP_u1"/>
    <property type="match status" value="1"/>
</dbReference>
<feature type="region of interest" description="Disordered" evidence="7">
    <location>
        <begin position="583"/>
        <end position="620"/>
    </location>
</feature>
<feature type="compositionally biased region" description="Low complexity" evidence="7">
    <location>
        <begin position="583"/>
        <end position="592"/>
    </location>
</feature>
<gene>
    <name evidence="9" type="ORF">MVEN_02434200</name>
</gene>
<comment type="similarity">
    <text evidence="2">Belongs to the bZIP family.</text>
</comment>
<keyword evidence="4" id="KW-0238">DNA-binding</keyword>
<dbReference type="GO" id="GO:0003700">
    <property type="term" value="F:DNA-binding transcription factor activity"/>
    <property type="evidence" value="ECO:0007669"/>
    <property type="project" value="InterPro"/>
</dbReference>
<sequence>MLVDSPMASSLFAPPFTEYNSQDLNDIFHTELFALPSSAASNSSSPRLPDPLTPAPATSFPDIAGEGSPTPSFFNFLDEDVKALDPLAMLSTAPYDFFGFSSGGGGGGASSSMSMESSMGSVTSSAEMSAMLGIDPQLVGSPAPVSFSDFDSNSDSTSPSQHATSPEDSSPTTIAPVKVGGHGKARKGTVAGGGIKKSSSSSSAATAAKENTSASNQRTISPADWRPPPEVFQKMSSKEKRQLRNKISARNFRVRRKEYISTLEDNIAERDRLLSAIRTELGSTQSENLALRQEIAALKRTLLDNRGPAPVLPPPAPLSPSLGALSPSASSVSSSASPSLSKDGSETLPAAHTLKDIAGSSGSAATSRFWGGAHALGMGGYTSVHTARIELLGATPWAASPFASAEPTPPPTQQENLNPALNNTKVTEVVRAGLGFGAGTGPTGAQADAFGDANPFTVRSLDAYRMHLWGRMAAQYRHNKEHSSTAPSAASNNSAASPFSSGASNASSNNSSPFAPSPFFNASAKAHSPPHSPPFVPLSGLAGGLRPKYFASPTLPYSSSSYANNNHSTSSLAASLAGLSLSPKGSAVQAQHQRQREQQREKERDREGQRERESQRERETAMYAAMASQTLLKKLGGAFWDAFSGHDGKSAALPSSSSASSSSASSSAGRTLDTEKVRKVLEGRAVVRVVDVDPPSPKISPAAASPKITAAASASPAPAAAPTPQKMEKKCGSKMAEVLEESMRSLSLGKK</sequence>
<name>A0A8H7CCX0_9AGAR</name>
<evidence type="ECO:0000313" key="9">
    <source>
        <dbReference type="EMBL" id="KAF7330943.1"/>
    </source>
</evidence>
<keyword evidence="3" id="KW-0805">Transcription regulation</keyword>
<feature type="compositionally biased region" description="Low complexity" evidence="7">
    <location>
        <begin position="146"/>
        <end position="160"/>
    </location>
</feature>
<evidence type="ECO:0000256" key="7">
    <source>
        <dbReference type="SAM" id="MobiDB-lite"/>
    </source>
</evidence>
<feature type="region of interest" description="Disordered" evidence="7">
    <location>
        <begin position="692"/>
        <end position="733"/>
    </location>
</feature>
<feature type="compositionally biased region" description="Low complexity" evidence="7">
    <location>
        <begin position="484"/>
        <end position="512"/>
    </location>
</feature>
<feature type="compositionally biased region" description="Low complexity" evidence="7">
    <location>
        <begin position="197"/>
        <end position="216"/>
    </location>
</feature>
<evidence type="ECO:0000256" key="5">
    <source>
        <dbReference type="ARBA" id="ARBA00023163"/>
    </source>
</evidence>
<evidence type="ECO:0000259" key="8">
    <source>
        <dbReference type="PROSITE" id="PS50217"/>
    </source>
</evidence>
<feature type="compositionally biased region" description="Low complexity" evidence="7">
    <location>
        <begin position="319"/>
        <end position="341"/>
    </location>
</feature>
<dbReference type="PROSITE" id="PS00036">
    <property type="entry name" value="BZIP_BASIC"/>
    <property type="match status" value="1"/>
</dbReference>
<evidence type="ECO:0000313" key="10">
    <source>
        <dbReference type="Proteomes" id="UP000620124"/>
    </source>
</evidence>
<keyword evidence="5" id="KW-0804">Transcription</keyword>
<feature type="region of interest" description="Disordered" evidence="7">
    <location>
        <begin position="479"/>
        <end position="512"/>
    </location>
</feature>
<evidence type="ECO:0000256" key="3">
    <source>
        <dbReference type="ARBA" id="ARBA00023015"/>
    </source>
</evidence>
<feature type="region of interest" description="Disordered" evidence="7">
    <location>
        <begin position="649"/>
        <end position="676"/>
    </location>
</feature>
<evidence type="ECO:0000256" key="4">
    <source>
        <dbReference type="ARBA" id="ARBA00023125"/>
    </source>
</evidence>
<feature type="compositionally biased region" description="Low complexity" evidence="7">
    <location>
        <begin position="650"/>
        <end position="668"/>
    </location>
</feature>
<dbReference type="Gene3D" id="1.20.5.170">
    <property type="match status" value="1"/>
</dbReference>
<dbReference type="InterPro" id="IPR004827">
    <property type="entry name" value="bZIP"/>
</dbReference>
<feature type="compositionally biased region" description="Low complexity" evidence="7">
    <location>
        <begin position="692"/>
        <end position="724"/>
    </location>
</feature>